<dbReference type="PANTHER" id="PTHR38011">
    <property type="entry name" value="DIHYDROFOLATE REDUCTASE FAMILY PROTEIN (AFU_ORTHOLOGUE AFUA_8G06820)"/>
    <property type="match status" value="1"/>
</dbReference>
<dbReference type="Gene3D" id="3.40.430.10">
    <property type="entry name" value="Dihydrofolate Reductase, subunit A"/>
    <property type="match status" value="1"/>
</dbReference>
<dbReference type="Proteomes" id="UP000265520">
    <property type="component" value="Unassembled WGS sequence"/>
</dbReference>
<comment type="caution">
    <text evidence="5">The sequence shown here is derived from an EMBL/GenBank/DDBJ whole genome shotgun (WGS) entry which is preliminary data.</text>
</comment>
<evidence type="ECO:0000259" key="4">
    <source>
        <dbReference type="Pfam" id="PF01872"/>
    </source>
</evidence>
<dbReference type="SUPFAM" id="SSF53597">
    <property type="entry name" value="Dihydrofolate reductase-like"/>
    <property type="match status" value="1"/>
</dbReference>
<organism evidence="5 6">
    <name type="scientific">Trifolium medium</name>
    <dbReference type="NCBI Taxonomy" id="97028"/>
    <lineage>
        <taxon>Eukaryota</taxon>
        <taxon>Viridiplantae</taxon>
        <taxon>Streptophyta</taxon>
        <taxon>Embryophyta</taxon>
        <taxon>Tracheophyta</taxon>
        <taxon>Spermatophyta</taxon>
        <taxon>Magnoliopsida</taxon>
        <taxon>eudicotyledons</taxon>
        <taxon>Gunneridae</taxon>
        <taxon>Pentapetalae</taxon>
        <taxon>rosids</taxon>
        <taxon>fabids</taxon>
        <taxon>Fabales</taxon>
        <taxon>Fabaceae</taxon>
        <taxon>Papilionoideae</taxon>
        <taxon>50 kb inversion clade</taxon>
        <taxon>NPAAA clade</taxon>
        <taxon>Hologalegina</taxon>
        <taxon>IRL clade</taxon>
        <taxon>Trifolieae</taxon>
        <taxon>Trifolium</taxon>
    </lineage>
</organism>
<evidence type="ECO:0000313" key="6">
    <source>
        <dbReference type="Proteomes" id="UP000265520"/>
    </source>
</evidence>
<feature type="domain" description="Bacterial bifunctional deaminase-reductase C-terminal" evidence="4">
    <location>
        <begin position="1"/>
        <end position="80"/>
    </location>
</feature>
<sequence>MTLDGKIAASTGHAWWISSKKSRSLVFELRARSDAIIVGGNTVRRDNPRLTARHGGGHMPMRIVMSQSLDLPEEANLWDMSE</sequence>
<dbReference type="InterPro" id="IPR002734">
    <property type="entry name" value="RibDG_C"/>
</dbReference>
<accession>A0A392QRB3</accession>
<keyword evidence="3" id="KW-0560">Oxidoreductase</keyword>
<evidence type="ECO:0000256" key="2">
    <source>
        <dbReference type="ARBA" id="ARBA00022857"/>
    </source>
</evidence>
<proteinExistence type="predicted"/>
<evidence type="ECO:0000256" key="1">
    <source>
        <dbReference type="ARBA" id="ARBA00005104"/>
    </source>
</evidence>
<name>A0A392QRB3_9FABA</name>
<dbReference type="InterPro" id="IPR024072">
    <property type="entry name" value="DHFR-like_dom_sf"/>
</dbReference>
<comment type="pathway">
    <text evidence="1">Cofactor biosynthesis; riboflavin biosynthesis.</text>
</comment>
<protein>
    <submittedName>
        <fullName evidence="5">Riboflavin biosynthesis protein RibD</fullName>
    </submittedName>
</protein>
<evidence type="ECO:0000313" key="5">
    <source>
        <dbReference type="EMBL" id="MCI26509.1"/>
    </source>
</evidence>
<dbReference type="Pfam" id="PF01872">
    <property type="entry name" value="RibD_C"/>
    <property type="match status" value="1"/>
</dbReference>
<keyword evidence="2" id="KW-0521">NADP</keyword>
<dbReference type="GO" id="GO:0008703">
    <property type="term" value="F:5-amino-6-(5-phosphoribosylamino)uracil reductase activity"/>
    <property type="evidence" value="ECO:0007669"/>
    <property type="project" value="InterPro"/>
</dbReference>
<dbReference type="EMBL" id="LXQA010153712">
    <property type="protein sequence ID" value="MCI26509.1"/>
    <property type="molecule type" value="Genomic_DNA"/>
</dbReference>
<dbReference type="PANTHER" id="PTHR38011:SF7">
    <property type="entry name" value="2,5-DIAMINO-6-RIBOSYLAMINO-4(3H)-PYRIMIDINONE 5'-PHOSPHATE REDUCTASE"/>
    <property type="match status" value="1"/>
</dbReference>
<evidence type="ECO:0000256" key="3">
    <source>
        <dbReference type="ARBA" id="ARBA00023002"/>
    </source>
</evidence>
<reference evidence="5 6" key="1">
    <citation type="journal article" date="2018" name="Front. Plant Sci.">
        <title>Red Clover (Trifolium pratense) and Zigzag Clover (T. medium) - A Picture of Genomic Similarities and Differences.</title>
        <authorList>
            <person name="Dluhosova J."/>
            <person name="Istvanek J."/>
            <person name="Nedelnik J."/>
            <person name="Repkova J."/>
        </authorList>
    </citation>
    <scope>NUCLEOTIDE SEQUENCE [LARGE SCALE GENOMIC DNA]</scope>
    <source>
        <strain evidence="6">cv. 10/8</strain>
        <tissue evidence="5">Leaf</tissue>
    </source>
</reference>
<dbReference type="GO" id="GO:0009231">
    <property type="term" value="P:riboflavin biosynthetic process"/>
    <property type="evidence" value="ECO:0007669"/>
    <property type="project" value="InterPro"/>
</dbReference>
<feature type="non-terminal residue" evidence="5">
    <location>
        <position position="82"/>
    </location>
</feature>
<dbReference type="InterPro" id="IPR050765">
    <property type="entry name" value="Riboflavin_Biosynth_HTPR"/>
</dbReference>
<dbReference type="AlphaFoldDB" id="A0A392QRB3"/>
<keyword evidence="6" id="KW-1185">Reference proteome</keyword>